<feature type="disulfide bond" evidence="16">
    <location>
        <begin position="34"/>
        <end position="52"/>
    </location>
</feature>
<comment type="subcellular location">
    <subcellularLocation>
        <location evidence="1">Cell membrane</location>
        <topology evidence="1">Single-pass type I membrane protein</topology>
    </subcellularLocation>
    <subcellularLocation>
        <location evidence="2">Secreted</location>
    </subcellularLocation>
</comment>
<keyword evidence="17" id="KW-0812">Transmembrane</keyword>
<dbReference type="Gene3D" id="4.10.400.10">
    <property type="entry name" value="Low-density Lipoprotein Receptor"/>
    <property type="match status" value="1"/>
</dbReference>
<keyword evidence="13" id="KW-0675">Receptor</keyword>
<sequence length="623" mass="70577">MDVSRLLLSVVMVMSTSDGTPVGHQTCEPSKFQCDAGPCIPLQWKCDGYNDCQDCSDEDPRYCEASDSCCFHLEQDAYKVIEGEAFHYVPYDMDDPNLPDANITWYKNASEMKNITEIVNITNIVNTAKIMSITKIMKITTNKTHRIHYHGGELFFLNISANDAGHYSARHIEPSGECFYYHLKIEVFDGTSRENLTYGSIRNSDQNKNIPCPQPVKDTCKTFNGNFTWFKGKNLIPGQHKESLWVNDATKDDEDIYTCICTWTHNHKVYNSSGSRRLFALDTRNFPNATIVSPSSKEQLADEGSSVKLNCTVYCGINAVRDCEATWFINGNPAKQMDGYNETTTLEVEDPSKRTFATATLTIQRASAKDFQHEFKCQGSGFYTVTSATLTLRQRESIIPLRILRGCVFVIAVLAVILVKYFAIDLALLFRTCFPPGRRNDDMKMYDAYVVYQTQSLDKETEDKLSNFVTKTLPSVLEDKCGYRLFIQGRDNIPGEDRVELVESCIKQSRRLMVILTPGSGPEMMENPTSDQTSVIGFDWQVGLRYALLQNGMGVILIQLGEMGPRDYAHLPPGLQHLIRQSAPIRWPKGSQTASKWNSRFWKRVRYLMPARPARKRDSSAII</sequence>
<dbReference type="SUPFAM" id="SSF52200">
    <property type="entry name" value="Toll/Interleukin receptor TIR domain"/>
    <property type="match status" value="1"/>
</dbReference>
<dbReference type="OMA" id="SERCNED"/>
<dbReference type="InterPro" id="IPR002172">
    <property type="entry name" value="LDrepeatLR_classA_rpt"/>
</dbReference>
<feature type="domain" description="Ig-like" evidence="20">
    <location>
        <begin position="287"/>
        <end position="391"/>
    </location>
</feature>
<keyword evidence="9" id="KW-0378">Hydrolase</keyword>
<comment type="similarity">
    <text evidence="3">Belongs to the interleukin-1 receptor family.</text>
</comment>
<evidence type="ECO:0000256" key="18">
    <source>
        <dbReference type="SAM" id="SignalP"/>
    </source>
</evidence>
<evidence type="ECO:0000256" key="11">
    <source>
        <dbReference type="ARBA" id="ARBA00023136"/>
    </source>
</evidence>
<dbReference type="Ensembl" id="ENSXMAT00000034591.1">
    <property type="protein sequence ID" value="ENSXMAP00000020791.1"/>
    <property type="gene ID" value="ENSXMAG00000026599.1"/>
</dbReference>
<dbReference type="PROSITE" id="PS50104">
    <property type="entry name" value="TIR"/>
    <property type="match status" value="1"/>
</dbReference>
<organism evidence="21 22">
    <name type="scientific">Xiphophorus maculatus</name>
    <name type="common">Southern platyfish</name>
    <name type="synonym">Platypoecilus maculatus</name>
    <dbReference type="NCBI Taxonomy" id="8083"/>
    <lineage>
        <taxon>Eukaryota</taxon>
        <taxon>Metazoa</taxon>
        <taxon>Chordata</taxon>
        <taxon>Craniata</taxon>
        <taxon>Vertebrata</taxon>
        <taxon>Euteleostomi</taxon>
        <taxon>Actinopterygii</taxon>
        <taxon>Neopterygii</taxon>
        <taxon>Teleostei</taxon>
        <taxon>Neoteleostei</taxon>
        <taxon>Acanthomorphata</taxon>
        <taxon>Ovalentaria</taxon>
        <taxon>Atherinomorphae</taxon>
        <taxon>Cyprinodontiformes</taxon>
        <taxon>Poeciliidae</taxon>
        <taxon>Poeciliinae</taxon>
        <taxon>Xiphophorus</taxon>
    </lineage>
</organism>
<dbReference type="Gene3D" id="2.60.40.10">
    <property type="entry name" value="Immunoglobulins"/>
    <property type="match status" value="3"/>
</dbReference>
<dbReference type="PANTHER" id="PTHR11890:SF26">
    <property type="entry name" value="INTERLEUKIN-1 RECEPTOR TYPE 1"/>
    <property type="match status" value="1"/>
</dbReference>
<dbReference type="FunFam" id="3.40.50.10140:FF:000009">
    <property type="entry name" value="X-linked interleukin-1 receptor accessory protein-like 1"/>
    <property type="match status" value="1"/>
</dbReference>
<dbReference type="Pfam" id="PF01582">
    <property type="entry name" value="TIR"/>
    <property type="match status" value="1"/>
</dbReference>
<evidence type="ECO:0000256" key="7">
    <source>
        <dbReference type="ARBA" id="ARBA00022583"/>
    </source>
</evidence>
<dbReference type="PANTHER" id="PTHR11890">
    <property type="entry name" value="INTERLEUKIN-1 RECEPTOR FAMILY MEMBER"/>
    <property type="match status" value="1"/>
</dbReference>
<evidence type="ECO:0000256" key="17">
    <source>
        <dbReference type="SAM" id="Phobius"/>
    </source>
</evidence>
<feature type="signal peptide" evidence="18">
    <location>
        <begin position="1"/>
        <end position="19"/>
    </location>
</feature>
<dbReference type="PROSITE" id="PS50068">
    <property type="entry name" value="LDLRA_2"/>
    <property type="match status" value="1"/>
</dbReference>
<evidence type="ECO:0000259" key="19">
    <source>
        <dbReference type="PROSITE" id="PS50104"/>
    </source>
</evidence>
<reference evidence="22" key="1">
    <citation type="submission" date="2012-01" db="EMBL/GenBank/DDBJ databases">
        <authorList>
            <person name="Walter R."/>
            <person name="Schartl M."/>
            <person name="Warren W."/>
        </authorList>
    </citation>
    <scope>NUCLEOTIDE SEQUENCE [LARGE SCALE GENOMIC DNA]</scope>
    <source>
        <strain evidence="22">JP 163 A</strain>
    </source>
</reference>
<dbReference type="SMART" id="SM00409">
    <property type="entry name" value="IG"/>
    <property type="match status" value="2"/>
</dbReference>
<dbReference type="RefSeq" id="XP_023192334.1">
    <property type="nucleotide sequence ID" value="XM_023336566.1"/>
</dbReference>
<dbReference type="GO" id="GO:0016787">
    <property type="term" value="F:hydrolase activity"/>
    <property type="evidence" value="ECO:0007669"/>
    <property type="project" value="UniProtKB-KW"/>
</dbReference>
<evidence type="ECO:0000256" key="14">
    <source>
        <dbReference type="ARBA" id="ARBA00023180"/>
    </source>
</evidence>
<keyword evidence="6" id="KW-0245">EGF-like domain</keyword>
<dbReference type="GO" id="GO:0007165">
    <property type="term" value="P:signal transduction"/>
    <property type="evidence" value="ECO:0007669"/>
    <property type="project" value="InterPro"/>
</dbReference>
<evidence type="ECO:0000256" key="2">
    <source>
        <dbReference type="ARBA" id="ARBA00004613"/>
    </source>
</evidence>
<dbReference type="SUPFAM" id="SSF57424">
    <property type="entry name" value="LDL receptor-like module"/>
    <property type="match status" value="1"/>
</dbReference>
<dbReference type="Gene3D" id="3.40.50.10140">
    <property type="entry name" value="Toll/interleukin-1 receptor homology (TIR) domain"/>
    <property type="match status" value="1"/>
</dbReference>
<reference evidence="21" key="3">
    <citation type="submission" date="2025-08" db="UniProtKB">
        <authorList>
            <consortium name="Ensembl"/>
        </authorList>
    </citation>
    <scope>IDENTIFICATION</scope>
    <source>
        <strain evidence="21">JP 163 A</strain>
    </source>
</reference>
<protein>
    <submittedName>
        <fullName evidence="21">Interleukin-1 receptor-like 1</fullName>
    </submittedName>
</protein>
<keyword evidence="12 16" id="KW-1015">Disulfide bond</keyword>
<dbReference type="Pfam" id="PF00057">
    <property type="entry name" value="Ldl_recept_a"/>
    <property type="match status" value="1"/>
</dbReference>
<keyword evidence="5" id="KW-0964">Secreted</keyword>
<feature type="domain" description="TIR" evidence="19">
    <location>
        <begin position="444"/>
        <end position="609"/>
    </location>
</feature>
<keyword evidence="14" id="KW-0325">Glycoprotein</keyword>
<comment type="caution">
    <text evidence="16">Lacks conserved residue(s) required for the propagation of feature annotation.</text>
</comment>
<evidence type="ECO:0000256" key="16">
    <source>
        <dbReference type="PROSITE-ProRule" id="PRU00124"/>
    </source>
</evidence>
<evidence type="ECO:0000256" key="6">
    <source>
        <dbReference type="ARBA" id="ARBA00022536"/>
    </source>
</evidence>
<evidence type="ECO:0000256" key="15">
    <source>
        <dbReference type="ARBA" id="ARBA00023319"/>
    </source>
</evidence>
<keyword evidence="8" id="KW-0677">Repeat</keyword>
<reference evidence="21" key="4">
    <citation type="submission" date="2025-09" db="UniProtKB">
        <authorList>
            <consortium name="Ensembl"/>
        </authorList>
    </citation>
    <scope>IDENTIFICATION</scope>
    <source>
        <strain evidence="21">JP 163 A</strain>
    </source>
</reference>
<dbReference type="GO" id="GO:0005576">
    <property type="term" value="C:extracellular region"/>
    <property type="evidence" value="ECO:0007669"/>
    <property type="project" value="UniProtKB-SubCell"/>
</dbReference>
<evidence type="ECO:0000313" key="22">
    <source>
        <dbReference type="Proteomes" id="UP000002852"/>
    </source>
</evidence>
<dbReference type="SMART" id="SM00255">
    <property type="entry name" value="TIR"/>
    <property type="match status" value="1"/>
</dbReference>
<dbReference type="KEGG" id="xma:111609260"/>
<evidence type="ECO:0000256" key="8">
    <source>
        <dbReference type="ARBA" id="ARBA00022737"/>
    </source>
</evidence>
<dbReference type="InterPro" id="IPR007110">
    <property type="entry name" value="Ig-like_dom"/>
</dbReference>
<keyword evidence="4" id="KW-1003">Cell membrane</keyword>
<dbReference type="FunFam" id="4.10.400.10:FF:000030">
    <property type="entry name" value="Sortilin related receptor 1"/>
    <property type="match status" value="1"/>
</dbReference>
<keyword evidence="17" id="KW-1133">Transmembrane helix</keyword>
<dbReference type="InterPro" id="IPR000157">
    <property type="entry name" value="TIR_dom"/>
</dbReference>
<evidence type="ECO:0000256" key="9">
    <source>
        <dbReference type="ARBA" id="ARBA00022801"/>
    </source>
</evidence>
<proteinExistence type="inferred from homology"/>
<evidence type="ECO:0000256" key="12">
    <source>
        <dbReference type="ARBA" id="ARBA00023157"/>
    </source>
</evidence>
<dbReference type="InterPro" id="IPR036055">
    <property type="entry name" value="LDL_receptor-like_sf"/>
</dbReference>
<dbReference type="InterPro" id="IPR013783">
    <property type="entry name" value="Ig-like_fold"/>
</dbReference>
<feature type="chain" id="PRO_5017371353" evidence="18">
    <location>
        <begin position="20"/>
        <end position="623"/>
    </location>
</feature>
<feature type="transmembrane region" description="Helical" evidence="17">
    <location>
        <begin position="403"/>
        <end position="430"/>
    </location>
</feature>
<dbReference type="InterPro" id="IPR035897">
    <property type="entry name" value="Toll_tir_struct_dom_sf"/>
</dbReference>
<dbReference type="InterPro" id="IPR015621">
    <property type="entry name" value="IL-1_rcpt_fam"/>
</dbReference>
<dbReference type="STRING" id="8083.ENSXMAP00000020791"/>
<dbReference type="PROSITE" id="PS01209">
    <property type="entry name" value="LDLRA_1"/>
    <property type="match status" value="1"/>
</dbReference>
<accession>A0A3B5PT53</accession>
<dbReference type="GO" id="GO:0005886">
    <property type="term" value="C:plasma membrane"/>
    <property type="evidence" value="ECO:0007669"/>
    <property type="project" value="UniProtKB-SubCell"/>
</dbReference>
<keyword evidence="7" id="KW-0254">Endocytosis</keyword>
<reference evidence="22" key="2">
    <citation type="journal article" date="2013" name="Nat. Genet.">
        <title>The genome of the platyfish, Xiphophorus maculatus, provides insights into evolutionary adaptation and several complex traits.</title>
        <authorList>
            <person name="Schartl M."/>
            <person name="Walter R.B."/>
            <person name="Shen Y."/>
            <person name="Garcia T."/>
            <person name="Catchen J."/>
            <person name="Amores A."/>
            <person name="Braasch I."/>
            <person name="Chalopin D."/>
            <person name="Volff J.N."/>
            <person name="Lesch K.P."/>
            <person name="Bisazza A."/>
            <person name="Minx P."/>
            <person name="Hillier L."/>
            <person name="Wilson R.K."/>
            <person name="Fuerstenberg S."/>
            <person name="Boore J."/>
            <person name="Searle S."/>
            <person name="Postlethwait J.H."/>
            <person name="Warren W.C."/>
        </authorList>
    </citation>
    <scope>NUCLEOTIDE SEQUENCE [LARGE SCALE GENOMIC DNA]</scope>
    <source>
        <strain evidence="22">JP 163 A</strain>
    </source>
</reference>
<dbReference type="AlphaFoldDB" id="A0A3B5PT53"/>
<name>A0A3B5PT53_XIPMA</name>
<feature type="disulfide bond" evidence="16">
    <location>
        <begin position="27"/>
        <end position="39"/>
    </location>
</feature>
<dbReference type="InterPro" id="IPR023415">
    <property type="entry name" value="LDLR_class-A_CS"/>
</dbReference>
<evidence type="ECO:0000256" key="4">
    <source>
        <dbReference type="ARBA" id="ARBA00022475"/>
    </source>
</evidence>
<evidence type="ECO:0000313" key="21">
    <source>
        <dbReference type="Ensembl" id="ENSXMAP00000020791.1"/>
    </source>
</evidence>
<keyword evidence="18" id="KW-0732">Signal</keyword>
<dbReference type="GeneID" id="111609260"/>
<dbReference type="CDD" id="cd00112">
    <property type="entry name" value="LDLa"/>
    <property type="match status" value="1"/>
</dbReference>
<dbReference type="GeneTree" id="ENSGT01090000259985"/>
<dbReference type="Proteomes" id="UP000002852">
    <property type="component" value="Unassembled WGS sequence"/>
</dbReference>
<dbReference type="PRINTS" id="PR01537">
    <property type="entry name" value="INTRLKN1R1F"/>
</dbReference>
<dbReference type="GO" id="GO:0006897">
    <property type="term" value="P:endocytosis"/>
    <property type="evidence" value="ECO:0007669"/>
    <property type="project" value="UniProtKB-KW"/>
</dbReference>
<dbReference type="InParanoid" id="A0A3B5PT53"/>
<dbReference type="SMART" id="SM00192">
    <property type="entry name" value="LDLa"/>
    <property type="match status" value="1"/>
</dbReference>
<dbReference type="InterPro" id="IPR003599">
    <property type="entry name" value="Ig_sub"/>
</dbReference>
<keyword evidence="10" id="KW-0520">NAD</keyword>
<dbReference type="SUPFAM" id="SSF48726">
    <property type="entry name" value="Immunoglobulin"/>
    <property type="match status" value="2"/>
</dbReference>
<dbReference type="OrthoDB" id="6132459at2759"/>
<evidence type="ECO:0000256" key="10">
    <source>
        <dbReference type="ARBA" id="ARBA00023027"/>
    </source>
</evidence>
<evidence type="ECO:0000259" key="20">
    <source>
        <dbReference type="PROSITE" id="PS50835"/>
    </source>
</evidence>
<evidence type="ECO:0000256" key="3">
    <source>
        <dbReference type="ARBA" id="ARBA00009752"/>
    </source>
</evidence>
<evidence type="ECO:0000256" key="13">
    <source>
        <dbReference type="ARBA" id="ARBA00023170"/>
    </source>
</evidence>
<keyword evidence="15" id="KW-0393">Immunoglobulin domain</keyword>
<dbReference type="InterPro" id="IPR036179">
    <property type="entry name" value="Ig-like_dom_sf"/>
</dbReference>
<keyword evidence="11 17" id="KW-0472">Membrane</keyword>
<keyword evidence="22" id="KW-1185">Reference proteome</keyword>
<dbReference type="PROSITE" id="PS50835">
    <property type="entry name" value="IG_LIKE"/>
    <property type="match status" value="1"/>
</dbReference>
<evidence type="ECO:0000256" key="1">
    <source>
        <dbReference type="ARBA" id="ARBA00004251"/>
    </source>
</evidence>
<evidence type="ECO:0000256" key="5">
    <source>
        <dbReference type="ARBA" id="ARBA00022525"/>
    </source>
</evidence>